<proteinExistence type="predicted"/>
<name>A0ACC1XVL7_MELAZ</name>
<evidence type="ECO:0000313" key="1">
    <source>
        <dbReference type="EMBL" id="KAJ4715481.1"/>
    </source>
</evidence>
<dbReference type="Proteomes" id="UP001164539">
    <property type="component" value="Chromosome 7"/>
</dbReference>
<gene>
    <name evidence="1" type="ORF">OWV82_013836</name>
</gene>
<comment type="caution">
    <text evidence="1">The sequence shown here is derived from an EMBL/GenBank/DDBJ whole genome shotgun (WGS) entry which is preliminary data.</text>
</comment>
<accession>A0ACC1XVL7</accession>
<dbReference type="EMBL" id="CM051400">
    <property type="protein sequence ID" value="KAJ4715481.1"/>
    <property type="molecule type" value="Genomic_DNA"/>
</dbReference>
<reference evidence="1 2" key="1">
    <citation type="journal article" date="2023" name="Science">
        <title>Complex scaffold remodeling in plant triterpene biosynthesis.</title>
        <authorList>
            <person name="De La Pena R."/>
            <person name="Hodgson H."/>
            <person name="Liu J.C."/>
            <person name="Stephenson M.J."/>
            <person name="Martin A.C."/>
            <person name="Owen C."/>
            <person name="Harkess A."/>
            <person name="Leebens-Mack J."/>
            <person name="Jimenez L.E."/>
            <person name="Osbourn A."/>
            <person name="Sattely E.S."/>
        </authorList>
    </citation>
    <scope>NUCLEOTIDE SEQUENCE [LARGE SCALE GENOMIC DNA]</scope>
    <source>
        <strain evidence="2">cv. JPN11</strain>
        <tissue evidence="1">Leaf</tissue>
    </source>
</reference>
<protein>
    <submittedName>
        <fullName evidence="1">Egg cell-secreted protein 1.1</fullName>
    </submittedName>
</protein>
<organism evidence="1 2">
    <name type="scientific">Melia azedarach</name>
    <name type="common">Chinaberry tree</name>
    <dbReference type="NCBI Taxonomy" id="155640"/>
    <lineage>
        <taxon>Eukaryota</taxon>
        <taxon>Viridiplantae</taxon>
        <taxon>Streptophyta</taxon>
        <taxon>Embryophyta</taxon>
        <taxon>Tracheophyta</taxon>
        <taxon>Spermatophyta</taxon>
        <taxon>Magnoliopsida</taxon>
        <taxon>eudicotyledons</taxon>
        <taxon>Gunneridae</taxon>
        <taxon>Pentapetalae</taxon>
        <taxon>rosids</taxon>
        <taxon>malvids</taxon>
        <taxon>Sapindales</taxon>
        <taxon>Meliaceae</taxon>
        <taxon>Melia</taxon>
    </lineage>
</organism>
<keyword evidence="2" id="KW-1185">Reference proteome</keyword>
<evidence type="ECO:0000313" key="2">
    <source>
        <dbReference type="Proteomes" id="UP001164539"/>
    </source>
</evidence>
<sequence length="128" mass="14027">MMALKNVFLLLVLTCSFMAYAAARNINNPTAKPAAHENVAAAAAVRLNDEEEDPAPAASCSDYAEKLEPCKDRFHKLFDTGKDNTDLECCQSLDNVSSECWFPTLDSLDLTVVEGTIVKAFCKFDTDL</sequence>